<dbReference type="EMBL" id="BARU01018971">
    <property type="protein sequence ID" value="GAH61482.1"/>
    <property type="molecule type" value="Genomic_DNA"/>
</dbReference>
<reference evidence="1" key="1">
    <citation type="journal article" date="2014" name="Front. Microbiol.">
        <title>High frequency of phylogenetically diverse reductive dehalogenase-homologous genes in deep subseafloor sedimentary metagenomes.</title>
        <authorList>
            <person name="Kawai M."/>
            <person name="Futagami T."/>
            <person name="Toyoda A."/>
            <person name="Takaki Y."/>
            <person name="Nishi S."/>
            <person name="Hori S."/>
            <person name="Arai W."/>
            <person name="Tsubouchi T."/>
            <person name="Morono Y."/>
            <person name="Uchiyama I."/>
            <person name="Ito T."/>
            <person name="Fujiyama A."/>
            <person name="Inagaki F."/>
            <person name="Takami H."/>
        </authorList>
    </citation>
    <scope>NUCLEOTIDE SEQUENCE</scope>
    <source>
        <strain evidence="1">Expedition CK06-06</strain>
    </source>
</reference>
<sequence length="122" mass="14253">MFYLYFIAKTGHIFRGGISIGKHYESNLDSLGNLFIFSSYYLKAFKAEKEALMARIVVDKDLLSYLRSLKRFDYIKEHLYEDSDGTYCVNIYRFLEEENDSKRVLEGIRKGVAANLTHNKNC</sequence>
<protein>
    <submittedName>
        <fullName evidence="1">Uncharacterized protein</fullName>
    </submittedName>
</protein>
<gene>
    <name evidence="1" type="ORF">S03H2_31298</name>
</gene>
<accession>X1GWG7</accession>
<evidence type="ECO:0000313" key="1">
    <source>
        <dbReference type="EMBL" id="GAH61482.1"/>
    </source>
</evidence>
<name>X1GWG7_9ZZZZ</name>
<dbReference type="AlphaFoldDB" id="X1GWG7"/>
<organism evidence="1">
    <name type="scientific">marine sediment metagenome</name>
    <dbReference type="NCBI Taxonomy" id="412755"/>
    <lineage>
        <taxon>unclassified sequences</taxon>
        <taxon>metagenomes</taxon>
        <taxon>ecological metagenomes</taxon>
    </lineage>
</organism>
<comment type="caution">
    <text evidence="1">The sequence shown here is derived from an EMBL/GenBank/DDBJ whole genome shotgun (WGS) entry which is preliminary data.</text>
</comment>
<proteinExistence type="predicted"/>
<feature type="non-terminal residue" evidence="1">
    <location>
        <position position="122"/>
    </location>
</feature>